<dbReference type="InterPro" id="IPR018777">
    <property type="entry name" value="Replication_initiator_prot_A"/>
</dbReference>
<evidence type="ECO:0000313" key="1">
    <source>
        <dbReference type="EMBL" id="MFB9991395.1"/>
    </source>
</evidence>
<protein>
    <submittedName>
        <fullName evidence="1">Replication initiator protein A</fullName>
    </submittedName>
</protein>
<dbReference type="RefSeq" id="WP_380006312.1">
    <property type="nucleotide sequence ID" value="NZ_JBHLYR010000014.1"/>
</dbReference>
<comment type="caution">
    <text evidence="1">The sequence shown here is derived from an EMBL/GenBank/DDBJ whole genome shotgun (WGS) entry which is preliminary data.</text>
</comment>
<gene>
    <name evidence="1" type="ORF">ACFFLM_05315</name>
</gene>
<dbReference type="Pfam" id="PF10134">
    <property type="entry name" value="RPA"/>
    <property type="match status" value="1"/>
</dbReference>
<dbReference type="EMBL" id="JBHLYR010000014">
    <property type="protein sequence ID" value="MFB9991395.1"/>
    <property type="molecule type" value="Genomic_DNA"/>
</dbReference>
<keyword evidence="2" id="KW-1185">Reference proteome</keyword>
<name>A0ABV6AV64_9DEIO</name>
<organism evidence="1 2">
    <name type="scientific">Deinococcus oregonensis</name>
    <dbReference type="NCBI Taxonomy" id="1805970"/>
    <lineage>
        <taxon>Bacteria</taxon>
        <taxon>Thermotogati</taxon>
        <taxon>Deinococcota</taxon>
        <taxon>Deinococci</taxon>
        <taxon>Deinococcales</taxon>
        <taxon>Deinococcaceae</taxon>
        <taxon>Deinococcus</taxon>
    </lineage>
</organism>
<reference evidence="1 2" key="1">
    <citation type="submission" date="2024-09" db="EMBL/GenBank/DDBJ databases">
        <authorList>
            <person name="Sun Q."/>
            <person name="Mori K."/>
        </authorList>
    </citation>
    <scope>NUCLEOTIDE SEQUENCE [LARGE SCALE GENOMIC DNA]</scope>
    <source>
        <strain evidence="1 2">JCM 13503</strain>
    </source>
</reference>
<accession>A0ABV6AV64</accession>
<evidence type="ECO:0000313" key="2">
    <source>
        <dbReference type="Proteomes" id="UP001589733"/>
    </source>
</evidence>
<sequence>MGERDSEVLRGHDERNVASLIFVPTQERLPKAMLHLERIVLQANGQPAKIVCVGVPGIGLARGMDNDILVALINTYIDAGCPEDGFITVTAYTLLKLAGLATSSRYYQSLDQGLQRMLNTTYNITDGWFDAKEKRYTTVSFRIIDNLEHTHTDEGLDRRSVLKIRLNDKITKSINQGHIKPLDLSVYQHLPTVGTRALYRLLDVYLDEAVRRGEAQPYRLALPLMTLADNCGLLERRPGHLKEALENMHGPLLEIGYLKSVGVVGRGRATMVHYVYGEASSPVNPEHVTLLLQRGVHRGVAEKYVRQLGQDVLLVVEKFDERKRRGEKIHSEGAYLAKLLQEAASIVEEVKRQTAHVQEVQRHKKTTTEAHSKAVQAQDLLFDLQQDALVQVAEPAAALALVLPPFKLKQLERRGLTLPEIDQLQQLVLGGSTGVLELQNAVTKALMGQNLTELRALLRG</sequence>
<dbReference type="Proteomes" id="UP001589733">
    <property type="component" value="Unassembled WGS sequence"/>
</dbReference>
<proteinExistence type="predicted"/>